<comment type="caution">
    <text evidence="3">The sequence shown here is derived from an EMBL/GenBank/DDBJ whole genome shotgun (WGS) entry which is preliminary data.</text>
</comment>
<evidence type="ECO:0000256" key="1">
    <source>
        <dbReference type="ARBA" id="ARBA00023125"/>
    </source>
</evidence>
<gene>
    <name evidence="3" type="ORF">B9J77_02040</name>
</gene>
<keyword evidence="1" id="KW-0238">DNA-binding</keyword>
<dbReference type="SUPFAM" id="SSF46689">
    <property type="entry name" value="Homeodomain-like"/>
    <property type="match status" value="1"/>
</dbReference>
<protein>
    <submittedName>
        <fullName evidence="3">TetR/AcrR family transcriptional regulator</fullName>
    </submittedName>
</protein>
<dbReference type="AlphaFoldDB" id="A0A399FZC1"/>
<evidence type="ECO:0000313" key="4">
    <source>
        <dbReference type="Proteomes" id="UP000266287"/>
    </source>
</evidence>
<sequence>MANVGKGTIYEYFSSKKELFFELCLYLFENFKDSYVKKVSSLSLEAEEKILEKRLILGI</sequence>
<dbReference type="GO" id="GO:0003677">
    <property type="term" value="F:DNA binding"/>
    <property type="evidence" value="ECO:0007669"/>
    <property type="project" value="UniProtKB-KW"/>
</dbReference>
<reference evidence="3 4" key="1">
    <citation type="submission" date="2018-08" db="EMBL/GenBank/DDBJ databases">
        <title>Draft genome of candidate division NPL-UPA2 bacterium Unc8 that adapted to ultra-basic serpentinizing groundwater.</title>
        <authorList>
            <person name="Ishii S."/>
            <person name="Suzuki S."/>
            <person name="Nealson K.H."/>
        </authorList>
    </citation>
    <scope>NUCLEOTIDE SEQUENCE [LARGE SCALE GENOMIC DNA]</scope>
    <source>
        <strain evidence="3">Unc8</strain>
    </source>
</reference>
<dbReference type="InterPro" id="IPR001647">
    <property type="entry name" value="HTH_TetR"/>
</dbReference>
<accession>A0A399FZC1</accession>
<feature type="domain" description="HTH tetR-type" evidence="2">
    <location>
        <begin position="2"/>
        <end position="23"/>
    </location>
</feature>
<evidence type="ECO:0000259" key="2">
    <source>
        <dbReference type="Pfam" id="PF00440"/>
    </source>
</evidence>
<dbReference type="EMBL" id="NDHY01000003">
    <property type="protein sequence ID" value="RII00612.1"/>
    <property type="molecule type" value="Genomic_DNA"/>
</dbReference>
<dbReference type="Gene3D" id="1.10.357.10">
    <property type="entry name" value="Tetracycline Repressor, domain 2"/>
    <property type="match status" value="1"/>
</dbReference>
<organism evidence="3 4">
    <name type="scientific">candidate division NPL-UPA2 bacterium Unc8</name>
    <dbReference type="NCBI Taxonomy" id="1980939"/>
    <lineage>
        <taxon>Bacteria</taxon>
    </lineage>
</organism>
<proteinExistence type="predicted"/>
<evidence type="ECO:0000313" key="3">
    <source>
        <dbReference type="EMBL" id="RII00612.1"/>
    </source>
</evidence>
<dbReference type="InterPro" id="IPR009057">
    <property type="entry name" value="Homeodomain-like_sf"/>
</dbReference>
<dbReference type="Pfam" id="PF00440">
    <property type="entry name" value="TetR_N"/>
    <property type="match status" value="1"/>
</dbReference>
<dbReference type="Proteomes" id="UP000266287">
    <property type="component" value="Unassembled WGS sequence"/>
</dbReference>
<name>A0A399FZC1_UNCN2</name>